<protein>
    <submittedName>
        <fullName evidence="2">Type II toxin-antitoxin system VapC family toxin</fullName>
    </submittedName>
</protein>
<name>A0A5B8NQQ4_9CHRO</name>
<dbReference type="InterPro" id="IPR029060">
    <property type="entry name" value="PIN-like_dom_sf"/>
</dbReference>
<evidence type="ECO:0000313" key="3">
    <source>
        <dbReference type="Proteomes" id="UP000318453"/>
    </source>
</evidence>
<dbReference type="Proteomes" id="UP000318453">
    <property type="component" value="Chromosome"/>
</dbReference>
<evidence type="ECO:0000313" key="2">
    <source>
        <dbReference type="EMBL" id="QDZ40599.1"/>
    </source>
</evidence>
<dbReference type="Gene3D" id="3.40.50.1010">
    <property type="entry name" value="5'-nuclease"/>
    <property type="match status" value="1"/>
</dbReference>
<dbReference type="PANTHER" id="PTHR39664:SF2">
    <property type="entry name" value="NUCLEIC ACID-BINDING PROTEIN, CONTAINING PIN DOMAIN-RELATED"/>
    <property type="match status" value="1"/>
</dbReference>
<dbReference type="OrthoDB" id="32974at2"/>
<proteinExistence type="predicted"/>
<gene>
    <name evidence="2" type="ORF">FRE64_11920</name>
</gene>
<dbReference type="RefSeq" id="WP_146296446.1">
    <property type="nucleotide sequence ID" value="NZ_CP042326.1"/>
</dbReference>
<dbReference type="SUPFAM" id="SSF88723">
    <property type="entry name" value="PIN domain-like"/>
    <property type="match status" value="1"/>
</dbReference>
<dbReference type="CDD" id="cd18683">
    <property type="entry name" value="PIN_VapC-like"/>
    <property type="match status" value="1"/>
</dbReference>
<feature type="domain" description="PIN" evidence="1">
    <location>
        <begin position="3"/>
        <end position="97"/>
    </location>
</feature>
<reference evidence="2" key="1">
    <citation type="submission" date="2019-08" db="EMBL/GenBank/DDBJ databases">
        <title>Carotenoids and Carotenoid Binding Proteins in the Halophilic Cyanobacterium Euhalothece sp. ZM00.</title>
        <authorList>
            <person name="Cho S.M."/>
            <person name="Song J.Y."/>
            <person name="Park Y.-I."/>
        </authorList>
    </citation>
    <scope>NUCLEOTIDE SEQUENCE [LARGE SCALE GENOMIC DNA]</scope>
    <source>
        <strain evidence="2">Z-M001</strain>
    </source>
</reference>
<dbReference type="EMBL" id="CP042326">
    <property type="protein sequence ID" value="QDZ40599.1"/>
    <property type="molecule type" value="Genomic_DNA"/>
</dbReference>
<dbReference type="KEGG" id="enn:FRE64_11920"/>
<dbReference type="PANTHER" id="PTHR39664">
    <property type="match status" value="1"/>
</dbReference>
<evidence type="ECO:0000259" key="1">
    <source>
        <dbReference type="Pfam" id="PF01850"/>
    </source>
</evidence>
<dbReference type="InterPro" id="IPR002716">
    <property type="entry name" value="PIN_dom"/>
</dbReference>
<dbReference type="Pfam" id="PF01850">
    <property type="entry name" value="PIN"/>
    <property type="match status" value="1"/>
</dbReference>
<keyword evidence="3" id="KW-1185">Reference proteome</keyword>
<dbReference type="AlphaFoldDB" id="A0A5B8NQQ4"/>
<accession>A0A5B8NQQ4</accession>
<sequence>MYAIDTNVLIRYIVEDNPEQAQKATEAIEPLTTEKQGFISCIVLCELNWVLIVVPIQFRSAAILAATREQDAPTTFRLLFFIWNHYKTAYKISKRERVATLQKILSVPVFKIEQLDCCLKALRSYEKGEADFSDYLIQQIGEKYGYEILLTFDQKASRETGFQCAF</sequence>
<organism evidence="2 3">
    <name type="scientific">Euhalothece natronophila Z-M001</name>
    <dbReference type="NCBI Taxonomy" id="522448"/>
    <lineage>
        <taxon>Bacteria</taxon>
        <taxon>Bacillati</taxon>
        <taxon>Cyanobacteriota</taxon>
        <taxon>Cyanophyceae</taxon>
        <taxon>Oscillatoriophycideae</taxon>
        <taxon>Chroococcales</taxon>
        <taxon>Halothecacae</taxon>
        <taxon>Halothece cluster</taxon>
        <taxon>Euhalothece</taxon>
    </lineage>
</organism>